<dbReference type="Gene3D" id="3.40.50.2300">
    <property type="match status" value="2"/>
</dbReference>
<dbReference type="PANTHER" id="PTHR46847:SF3">
    <property type="entry name" value="GALACTOFURANOSE-BINDING PROTEIN YTFQ"/>
    <property type="match status" value="1"/>
</dbReference>
<evidence type="ECO:0000256" key="1">
    <source>
        <dbReference type="ARBA" id="ARBA00004196"/>
    </source>
</evidence>
<evidence type="ECO:0000313" key="7">
    <source>
        <dbReference type="Proteomes" id="UP000029050"/>
    </source>
</evidence>
<dbReference type="CDD" id="cd06309">
    <property type="entry name" value="PBP1_galactofuranose_YtfQ-like"/>
    <property type="match status" value="1"/>
</dbReference>
<dbReference type="AlphaFoldDB" id="A0A087CDQ0"/>
<dbReference type="SUPFAM" id="SSF53822">
    <property type="entry name" value="Periplasmic binding protein-like I"/>
    <property type="match status" value="1"/>
</dbReference>
<evidence type="ECO:0000256" key="3">
    <source>
        <dbReference type="ARBA" id="ARBA00022729"/>
    </source>
</evidence>
<comment type="caution">
    <text evidence="6">The sequence shown here is derived from an EMBL/GenBank/DDBJ whole genome shotgun (WGS) entry which is preliminary data.</text>
</comment>
<dbReference type="STRING" id="218140.BPSY_1808"/>
<gene>
    <name evidence="6" type="ORF">BPSY_1808</name>
</gene>
<dbReference type="PROSITE" id="PS51257">
    <property type="entry name" value="PROKAR_LIPOPROTEIN"/>
    <property type="match status" value="1"/>
</dbReference>
<protein>
    <submittedName>
        <fullName evidence="6">Sugar ABC transporter substrate-binding protein</fullName>
    </submittedName>
</protein>
<dbReference type="GO" id="GO:0030313">
    <property type="term" value="C:cell envelope"/>
    <property type="evidence" value="ECO:0007669"/>
    <property type="project" value="UniProtKB-SubCell"/>
</dbReference>
<keyword evidence="7" id="KW-1185">Reference proteome</keyword>
<accession>A0A087CDQ0</accession>
<keyword evidence="3 4" id="KW-0732">Signal</keyword>
<dbReference type="InterPro" id="IPR028082">
    <property type="entry name" value="Peripla_BP_I"/>
</dbReference>
<organism evidence="6 7">
    <name type="scientific">Bifidobacterium psychraerophilum</name>
    <dbReference type="NCBI Taxonomy" id="218140"/>
    <lineage>
        <taxon>Bacteria</taxon>
        <taxon>Bacillati</taxon>
        <taxon>Actinomycetota</taxon>
        <taxon>Actinomycetes</taxon>
        <taxon>Bifidobacteriales</taxon>
        <taxon>Bifidobacteriaceae</taxon>
        <taxon>Bifidobacterium</taxon>
    </lineage>
</organism>
<name>A0A087CDQ0_9BIFI</name>
<feature type="chain" id="PRO_5038706205" evidence="4">
    <location>
        <begin position="23"/>
        <end position="322"/>
    </location>
</feature>
<dbReference type="PANTHER" id="PTHR46847">
    <property type="entry name" value="D-ALLOSE-BINDING PERIPLASMIC PROTEIN-RELATED"/>
    <property type="match status" value="1"/>
</dbReference>
<comment type="subcellular location">
    <subcellularLocation>
        <location evidence="1">Cell envelope</location>
    </subcellularLocation>
</comment>
<proteinExistence type="inferred from homology"/>
<evidence type="ECO:0000256" key="4">
    <source>
        <dbReference type="SAM" id="SignalP"/>
    </source>
</evidence>
<reference evidence="6 7" key="1">
    <citation type="submission" date="2014-03" db="EMBL/GenBank/DDBJ databases">
        <title>Genomics of Bifidobacteria.</title>
        <authorList>
            <person name="Ventura M."/>
            <person name="Milani C."/>
            <person name="Lugli G.A."/>
        </authorList>
    </citation>
    <scope>NUCLEOTIDE SEQUENCE [LARGE SCALE GENOMIC DNA]</scope>
    <source>
        <strain evidence="6 7">LMG 21775</strain>
    </source>
</reference>
<dbReference type="Proteomes" id="UP000029050">
    <property type="component" value="Unassembled WGS sequence"/>
</dbReference>
<dbReference type="eggNOG" id="COG1879">
    <property type="taxonomic scope" value="Bacteria"/>
</dbReference>
<sequence>MKISWKKGIALVAASATLFGMAACGSSSSSDGDDAKKTVGFVAVGPEGGFRTANENDVQDAFKTAGFDLIYSPTQNSDQQKQIQAFNKFVNDEVDAIVLSATEATGWEDSLKKAKEAEIPVVLLDRGIEPNDTDLYAAHIGPSNTWAGEQAAEFVNEQFPDGANGFVLEGPAGLSVVNDRRSGWESKLDSKQKVLESQSANWSTDEAKTVTAGLLDKHKSQNVQFIFAQNDEMGLGAAQAVDAAGLKGKVKIITIDGTKPALQALIDGDLSLVIEYNPIFGEVAAQTVSDILDGKTVDKDIVVESKVFTAEEAAKVIDSRPY</sequence>
<dbReference type="InterPro" id="IPR025997">
    <property type="entry name" value="SBP_2_dom"/>
</dbReference>
<evidence type="ECO:0000313" key="6">
    <source>
        <dbReference type="EMBL" id="KFI81400.1"/>
    </source>
</evidence>
<dbReference type="GO" id="GO:0030246">
    <property type="term" value="F:carbohydrate binding"/>
    <property type="evidence" value="ECO:0007669"/>
    <property type="project" value="UniProtKB-ARBA"/>
</dbReference>
<dbReference type="EMBL" id="JGZI01000010">
    <property type="protein sequence ID" value="KFI81400.1"/>
    <property type="molecule type" value="Genomic_DNA"/>
</dbReference>
<dbReference type="GeneID" id="98301001"/>
<dbReference type="Pfam" id="PF13407">
    <property type="entry name" value="Peripla_BP_4"/>
    <property type="match status" value="1"/>
</dbReference>
<evidence type="ECO:0000256" key="2">
    <source>
        <dbReference type="ARBA" id="ARBA00007639"/>
    </source>
</evidence>
<feature type="domain" description="Periplasmic binding protein" evidence="5">
    <location>
        <begin position="40"/>
        <end position="295"/>
    </location>
</feature>
<dbReference type="RefSeq" id="WP_033495283.1">
    <property type="nucleotide sequence ID" value="NZ_BAABVZ010000002.1"/>
</dbReference>
<dbReference type="OrthoDB" id="9813037at2"/>
<feature type="signal peptide" evidence="4">
    <location>
        <begin position="1"/>
        <end position="22"/>
    </location>
</feature>
<comment type="similarity">
    <text evidence="2">Belongs to the bacterial solute-binding protein 2 family.</text>
</comment>
<evidence type="ECO:0000259" key="5">
    <source>
        <dbReference type="Pfam" id="PF13407"/>
    </source>
</evidence>